<feature type="transmembrane region" description="Helical" evidence="5">
    <location>
        <begin position="12"/>
        <end position="31"/>
    </location>
</feature>
<evidence type="ECO:0000256" key="5">
    <source>
        <dbReference type="SAM" id="Phobius"/>
    </source>
</evidence>
<dbReference type="GO" id="GO:0016020">
    <property type="term" value="C:membrane"/>
    <property type="evidence" value="ECO:0007669"/>
    <property type="project" value="UniProtKB-SubCell"/>
</dbReference>
<feature type="transmembrane region" description="Helical" evidence="5">
    <location>
        <begin position="130"/>
        <end position="148"/>
    </location>
</feature>
<dbReference type="InterPro" id="IPR001129">
    <property type="entry name" value="Membr-assoc_MAPEG"/>
</dbReference>
<dbReference type="InParanoid" id="K5X2N9"/>
<evidence type="ECO:0000256" key="4">
    <source>
        <dbReference type="ARBA" id="ARBA00023136"/>
    </source>
</evidence>
<dbReference type="Pfam" id="PF01124">
    <property type="entry name" value="MAPEG"/>
    <property type="match status" value="1"/>
</dbReference>
<gene>
    <name evidence="6" type="ORF">AGABI1DRAFT_108251</name>
</gene>
<dbReference type="GeneID" id="18822533"/>
<evidence type="ECO:0000256" key="1">
    <source>
        <dbReference type="ARBA" id="ARBA00004370"/>
    </source>
</evidence>
<dbReference type="InterPro" id="IPR023352">
    <property type="entry name" value="MAPEG-like_dom_sf"/>
</dbReference>
<accession>K5X2N9</accession>
<sequence length="153" mass="16858">MLGSTSTSALSLYSIPVVWFTAFYPGTLKFLNISNTIGYNNVAPRGNVAKVAENKDVSPALAARIQRMEGAHYNGVENFPLWTAAVLMGNMAGLDHAYLNKMSLIFIATRVLYNQIYINQTNSFTSYMRTFTFLGSISIPLTIMIKAANKMNA</sequence>
<dbReference type="OMA" id="WLRTAIW"/>
<dbReference type="RefSeq" id="XP_007332064.1">
    <property type="nucleotide sequence ID" value="XM_007332002.1"/>
</dbReference>
<dbReference type="EMBL" id="JH971396">
    <property type="protein sequence ID" value="EKM77428.1"/>
    <property type="molecule type" value="Genomic_DNA"/>
</dbReference>
<evidence type="ECO:0000313" key="6">
    <source>
        <dbReference type="EMBL" id="EKM77428.1"/>
    </source>
</evidence>
<dbReference type="Gene3D" id="1.20.120.550">
    <property type="entry name" value="Membrane associated eicosanoid/glutathione metabolism-like domain"/>
    <property type="match status" value="1"/>
</dbReference>
<dbReference type="PANTHER" id="PTHR35371:SF1">
    <property type="entry name" value="BLR7753 PROTEIN"/>
    <property type="match status" value="1"/>
</dbReference>
<keyword evidence="7" id="KW-1185">Reference proteome</keyword>
<protein>
    <submittedName>
        <fullName evidence="6">Uncharacterized protein</fullName>
    </submittedName>
</protein>
<organism evidence="6 7">
    <name type="scientific">Agaricus bisporus var. burnettii (strain JB137-S8 / ATCC MYA-4627 / FGSC 10392)</name>
    <name type="common">White button mushroom</name>
    <dbReference type="NCBI Taxonomy" id="597362"/>
    <lineage>
        <taxon>Eukaryota</taxon>
        <taxon>Fungi</taxon>
        <taxon>Dikarya</taxon>
        <taxon>Basidiomycota</taxon>
        <taxon>Agaricomycotina</taxon>
        <taxon>Agaricomycetes</taxon>
        <taxon>Agaricomycetidae</taxon>
        <taxon>Agaricales</taxon>
        <taxon>Agaricineae</taxon>
        <taxon>Agaricaceae</taxon>
        <taxon>Agaricus</taxon>
    </lineage>
</organism>
<dbReference type="OrthoDB" id="2122304at2759"/>
<keyword evidence="4 5" id="KW-0472">Membrane</keyword>
<keyword evidence="3 5" id="KW-1133">Transmembrane helix</keyword>
<evidence type="ECO:0000313" key="7">
    <source>
        <dbReference type="Proteomes" id="UP000008493"/>
    </source>
</evidence>
<proteinExistence type="predicted"/>
<dbReference type="SUPFAM" id="SSF161084">
    <property type="entry name" value="MAPEG domain-like"/>
    <property type="match status" value="1"/>
</dbReference>
<keyword evidence="2 5" id="KW-0812">Transmembrane</keyword>
<evidence type="ECO:0000256" key="3">
    <source>
        <dbReference type="ARBA" id="ARBA00022989"/>
    </source>
</evidence>
<dbReference type="KEGG" id="abp:AGABI1DRAFT108251"/>
<dbReference type="eggNOG" id="ENOG502S7P4">
    <property type="taxonomic scope" value="Eukaryota"/>
</dbReference>
<dbReference type="PANTHER" id="PTHR35371">
    <property type="entry name" value="INNER MEMBRANE PROTEIN"/>
    <property type="match status" value="1"/>
</dbReference>
<name>K5X2N9_AGABU</name>
<dbReference type="Proteomes" id="UP000008493">
    <property type="component" value="Unassembled WGS sequence"/>
</dbReference>
<dbReference type="AlphaFoldDB" id="K5X2N9"/>
<evidence type="ECO:0000256" key="2">
    <source>
        <dbReference type="ARBA" id="ARBA00022692"/>
    </source>
</evidence>
<dbReference type="HOGENOM" id="CLU_110778_0_1_1"/>
<reference evidence="7" key="1">
    <citation type="journal article" date="2012" name="Proc. Natl. Acad. Sci. U.S.A.">
        <title>Genome sequence of the button mushroom Agaricus bisporus reveals mechanisms governing adaptation to a humic-rich ecological niche.</title>
        <authorList>
            <person name="Morin E."/>
            <person name="Kohler A."/>
            <person name="Baker A.R."/>
            <person name="Foulongne-Oriol M."/>
            <person name="Lombard V."/>
            <person name="Nagy L.G."/>
            <person name="Ohm R.A."/>
            <person name="Patyshakuliyeva A."/>
            <person name="Brun A."/>
            <person name="Aerts A.L."/>
            <person name="Bailey A.M."/>
            <person name="Billette C."/>
            <person name="Coutinho P.M."/>
            <person name="Deakin G."/>
            <person name="Doddapaneni H."/>
            <person name="Floudas D."/>
            <person name="Grimwood J."/>
            <person name="Hilden K."/>
            <person name="Kuees U."/>
            <person name="LaButti K.M."/>
            <person name="Lapidus A."/>
            <person name="Lindquist E.A."/>
            <person name="Lucas S.M."/>
            <person name="Murat C."/>
            <person name="Riley R.W."/>
            <person name="Salamov A.A."/>
            <person name="Schmutz J."/>
            <person name="Subramanian V."/>
            <person name="Woesten H.A.B."/>
            <person name="Xu J."/>
            <person name="Eastwood D.C."/>
            <person name="Foster G.D."/>
            <person name="Sonnenberg A.S."/>
            <person name="Cullen D."/>
            <person name="de Vries R.P."/>
            <person name="Lundell T."/>
            <person name="Hibbett D.S."/>
            <person name="Henrissat B."/>
            <person name="Burton K.S."/>
            <person name="Kerrigan R.W."/>
            <person name="Challen M.P."/>
            <person name="Grigoriev I.V."/>
            <person name="Martin F."/>
        </authorList>
    </citation>
    <scope>NUCLEOTIDE SEQUENCE [LARGE SCALE GENOMIC DNA]</scope>
    <source>
        <strain evidence="7">JB137-S8 / ATCC MYA-4627 / FGSC 10392</strain>
    </source>
</reference>
<comment type="subcellular location">
    <subcellularLocation>
        <location evidence="1">Membrane</location>
    </subcellularLocation>
</comment>